<evidence type="ECO:0000256" key="3">
    <source>
        <dbReference type="ARBA" id="ARBA00022490"/>
    </source>
</evidence>
<dbReference type="PIRSF" id="PIRSF036421">
    <property type="entry name" value="Tricorn_protease"/>
    <property type="match status" value="1"/>
</dbReference>
<dbReference type="Gene3D" id="2.30.42.10">
    <property type="match status" value="1"/>
</dbReference>
<feature type="active site" description="Charge relay system" evidence="8">
    <location>
        <position position="999"/>
    </location>
</feature>
<feature type="domain" description="Tail specific protease" evidence="10">
    <location>
        <begin position="852"/>
        <end position="1009"/>
    </location>
</feature>
<proteinExistence type="inferred from homology"/>
<keyword evidence="4 7" id="KW-0645">Protease</keyword>
<keyword evidence="6 7" id="KW-0720">Serine protease</keyword>
<evidence type="ECO:0000259" key="10">
    <source>
        <dbReference type="Pfam" id="PF03572"/>
    </source>
</evidence>
<organism evidence="12 13">
    <name type="scientific">Pedobacter westerhofensis</name>
    <dbReference type="NCBI Taxonomy" id="425512"/>
    <lineage>
        <taxon>Bacteria</taxon>
        <taxon>Pseudomonadati</taxon>
        <taxon>Bacteroidota</taxon>
        <taxon>Sphingobacteriia</taxon>
        <taxon>Sphingobacteriales</taxon>
        <taxon>Sphingobacteriaceae</taxon>
        <taxon>Pedobacter</taxon>
    </lineage>
</organism>
<comment type="function">
    <text evidence="7">Degrades oligopeptides.</text>
</comment>
<name>A0A521FR17_9SPHI</name>
<dbReference type="Proteomes" id="UP000320300">
    <property type="component" value="Unassembled WGS sequence"/>
</dbReference>
<dbReference type="PANTHER" id="PTHR43253:SF1">
    <property type="entry name" value="TRICORN PROTEASE HOMOLOG 2-RELATED"/>
    <property type="match status" value="1"/>
</dbReference>
<dbReference type="EMBL" id="FXTN01000017">
    <property type="protein sequence ID" value="SMO98657.1"/>
    <property type="molecule type" value="Genomic_DNA"/>
</dbReference>
<dbReference type="Pfam" id="PF26549">
    <property type="entry name" value="Tricorn_N"/>
    <property type="match status" value="1"/>
</dbReference>
<dbReference type="CDD" id="cd07562">
    <property type="entry name" value="Peptidase_S41_TRI"/>
    <property type="match status" value="1"/>
</dbReference>
<accession>A0A521FR17</accession>
<evidence type="ECO:0000256" key="2">
    <source>
        <dbReference type="ARBA" id="ARBA00008524"/>
    </source>
</evidence>
<dbReference type="AlphaFoldDB" id="A0A521FR17"/>
<keyword evidence="13" id="KW-1185">Reference proteome</keyword>
<dbReference type="InterPro" id="IPR028204">
    <property type="entry name" value="Tricorn_C1"/>
</dbReference>
<evidence type="ECO:0000256" key="9">
    <source>
        <dbReference type="PIRSR" id="PIRSR036421-3"/>
    </source>
</evidence>
<dbReference type="Gene3D" id="3.90.226.10">
    <property type="entry name" value="2-enoyl-CoA Hydratase, Chain A, domain 1"/>
    <property type="match status" value="1"/>
</dbReference>
<dbReference type="SUPFAM" id="SSF82171">
    <property type="entry name" value="DPP6 N-terminal domain-like"/>
    <property type="match status" value="2"/>
</dbReference>
<feature type="domain" description="Tricorn protease C1" evidence="11">
    <location>
        <begin position="660"/>
        <end position="716"/>
    </location>
</feature>
<dbReference type="InterPro" id="IPR011042">
    <property type="entry name" value="6-blade_b-propeller_TolB-like"/>
</dbReference>
<sequence>MQQCAVSPDGKWVAFEYKGNIWKVSGKGGMIEQLTHGPSYSGYPVWSHDSNNIAFANDEHGNFDVYLMDTEGKNIDRLTFNSARDIPYDFSSDDEKIRFGTDRHDIYQSARFPGDQIFSKLYEVPISGGKSILVNSAGMDLAHEDQKGTRIIFQDKKGLENTYRKHHQSSVTRDIWVYDIKAKTYQQVSSFKGEDLEPIWGKGDEFYYLSERSGSMNVFKGFVGDTSRVLQLSSFSRNPVRNLSRSANGRLVFTYNGDLYGLTEGKEPQKLKVFSKAVMSSGKIDKMPVRDNITEMALSADGKQIAFICRGDIFVSAADGHLTKRITSTPFQERMVNFSPDGRKLLFSVEQENSWDIQEIRLKNSADAYFYNATGFTVQNIIATGQDEFQGLYSPDAGKIAYIENREVLKCYDLRTKTTRILIPEGVNYSSGDGDQYFSWSPDSQYLLAQSTEGGGGFENDVVLIKDDGSGKRLNLTQSGFIDEKPKWGVNGAMMYWLSDKLANHSFTLTGAHRDVFGMFFDHSLFDNLQESQLDTALNLKRISKLKLPNNLLLNKEGFPSARMSRVTADLPDALLSPDGKTLYSLNKYQENYDLWKTNIITHQHSLLAKLNIVEGKMQVSTDGRLLFILSKGNILIINTQDGKVSPIPIDTVMEYNTSAEREYLFRHTWQMVKKRFMFPDYGGLDWDGCYQNYKLFVKHINNDYDFLGLLNEFLGELNTSHTLARYTPVYQKRDQTAALGLLYDETWNKDGILVKEILKGGPFDLAKTRMKPDMLITAIDGQLIRKTEDWAALLNGKSGKQAVVKFANISGEVSYTDTVRAVKPETELNTLLYNRWIRQMEHLTDSLSHGKLGYVHVRSMNDEGFRPVYDKALGKYKNAAALIVDTRYNRGGSLHEQLNDFLSGKIYLTERRQGRITNGGEPLSRWNKPSCIIMNEGNYSDAYLTPYTYRRMGIGKSIGMPVPGTGTASWFETQINPSLTVQIGVGATYGAGEHSPTENSQIDPDIRVANFYQNILNGRDEQLETAVKEMLIGVK</sequence>
<dbReference type="InterPro" id="IPR029045">
    <property type="entry name" value="ClpP/crotonase-like_dom_sf"/>
</dbReference>
<dbReference type="SUPFAM" id="SSF69304">
    <property type="entry name" value="Tricorn protease N-terminal domain"/>
    <property type="match status" value="1"/>
</dbReference>
<comment type="similarity">
    <text evidence="2 7">Belongs to the peptidase S41B family.</text>
</comment>
<dbReference type="InterPro" id="IPR012393">
    <property type="entry name" value="Tricorn_protease"/>
</dbReference>
<dbReference type="Gene3D" id="2.120.10.30">
    <property type="entry name" value="TolB, C-terminal domain"/>
    <property type="match status" value="1"/>
</dbReference>
<evidence type="ECO:0000259" key="11">
    <source>
        <dbReference type="Pfam" id="PF14684"/>
    </source>
</evidence>
<keyword evidence="3 7" id="KW-0963">Cytoplasm</keyword>
<gene>
    <name evidence="12" type="ORF">SAMN06265348_11750</name>
</gene>
<dbReference type="InterPro" id="IPR005151">
    <property type="entry name" value="Tail-specific_protease"/>
</dbReference>
<evidence type="ECO:0000256" key="1">
    <source>
        <dbReference type="ARBA" id="ARBA00004496"/>
    </source>
</evidence>
<dbReference type="Gene3D" id="3.30.750.44">
    <property type="match status" value="1"/>
</dbReference>
<reference evidence="12 13" key="1">
    <citation type="submission" date="2017-05" db="EMBL/GenBank/DDBJ databases">
        <authorList>
            <person name="Varghese N."/>
            <person name="Submissions S."/>
        </authorList>
    </citation>
    <scope>NUCLEOTIDE SEQUENCE [LARGE SCALE GENOMIC DNA]</scope>
    <source>
        <strain evidence="12 13">DSM 19036</strain>
    </source>
</reference>
<evidence type="ECO:0000313" key="13">
    <source>
        <dbReference type="Proteomes" id="UP000320300"/>
    </source>
</evidence>
<dbReference type="GO" id="GO:0008236">
    <property type="term" value="F:serine-type peptidase activity"/>
    <property type="evidence" value="ECO:0007669"/>
    <property type="project" value="UniProtKB-UniRule"/>
</dbReference>
<evidence type="ECO:0000256" key="7">
    <source>
        <dbReference type="PIRNR" id="PIRNR036421"/>
    </source>
</evidence>
<feature type="active site" description="Charge relay system" evidence="8">
    <location>
        <position position="722"/>
    </location>
</feature>
<dbReference type="Gene3D" id="2.120.10.60">
    <property type="entry name" value="Tricorn protease N-terminal domain"/>
    <property type="match status" value="1"/>
</dbReference>
<evidence type="ECO:0000256" key="5">
    <source>
        <dbReference type="ARBA" id="ARBA00022801"/>
    </source>
</evidence>
<protein>
    <recommendedName>
        <fullName evidence="7">Tricorn protease homolog</fullName>
        <ecNumber evidence="7">3.4.21.-</ecNumber>
    </recommendedName>
</protein>
<dbReference type="SUPFAM" id="SSF50156">
    <property type="entry name" value="PDZ domain-like"/>
    <property type="match status" value="1"/>
</dbReference>
<dbReference type="PANTHER" id="PTHR43253">
    <property type="entry name" value="TRICORN PROTEASE HOMOLOG 2-RELATED"/>
    <property type="match status" value="1"/>
</dbReference>
<comment type="subcellular location">
    <subcellularLocation>
        <location evidence="1 7">Cytoplasm</location>
    </subcellularLocation>
</comment>
<evidence type="ECO:0000256" key="6">
    <source>
        <dbReference type="ARBA" id="ARBA00022825"/>
    </source>
</evidence>
<dbReference type="Pfam" id="PF07676">
    <property type="entry name" value="PD40"/>
    <property type="match status" value="1"/>
</dbReference>
<keyword evidence="5 7" id="KW-0378">Hydrolase</keyword>
<dbReference type="GO" id="GO:0006508">
    <property type="term" value="P:proteolysis"/>
    <property type="evidence" value="ECO:0007669"/>
    <property type="project" value="UniProtKB-UniRule"/>
</dbReference>
<dbReference type="Pfam" id="PF03572">
    <property type="entry name" value="Peptidase_S41"/>
    <property type="match status" value="1"/>
</dbReference>
<dbReference type="GO" id="GO:0005737">
    <property type="term" value="C:cytoplasm"/>
    <property type="evidence" value="ECO:0007669"/>
    <property type="project" value="UniProtKB-SubCell"/>
</dbReference>
<evidence type="ECO:0000256" key="4">
    <source>
        <dbReference type="ARBA" id="ARBA00022670"/>
    </source>
</evidence>
<dbReference type="InterPro" id="IPR011659">
    <property type="entry name" value="WD40"/>
</dbReference>
<dbReference type="InterPro" id="IPR036034">
    <property type="entry name" value="PDZ_sf"/>
</dbReference>
<evidence type="ECO:0000313" key="12">
    <source>
        <dbReference type="EMBL" id="SMO98657.1"/>
    </source>
</evidence>
<evidence type="ECO:0000256" key="8">
    <source>
        <dbReference type="PIRSR" id="PIRSR036421-1"/>
    </source>
</evidence>
<dbReference type="SUPFAM" id="SSF52096">
    <property type="entry name" value="ClpP/crotonase"/>
    <property type="match status" value="1"/>
</dbReference>
<feature type="active site" description="Nucleophile" evidence="8">
    <location>
        <position position="941"/>
    </location>
</feature>
<dbReference type="EC" id="3.4.21.-" evidence="7"/>
<feature type="site" description="Transition state stabilizer; via amide nitrogen" evidence="9">
    <location>
        <position position="942"/>
    </location>
</feature>
<dbReference type="Pfam" id="PF14684">
    <property type="entry name" value="Tricorn_C1"/>
    <property type="match status" value="1"/>
</dbReference>